<reference evidence="2 3" key="1">
    <citation type="submission" date="2024-06" db="EMBL/GenBank/DDBJ databases">
        <authorList>
            <person name="Li Z."/>
            <person name="Jiang Y."/>
        </authorList>
    </citation>
    <scope>NUCLEOTIDE SEQUENCE [LARGE SCALE GENOMIC DNA]</scope>
    <source>
        <strain evidence="2 3">HSW-8</strain>
    </source>
</reference>
<gene>
    <name evidence="2" type="ORF">ABSH63_15600</name>
</gene>
<protein>
    <submittedName>
        <fullName evidence="2">Uncharacterized protein</fullName>
    </submittedName>
</protein>
<name>A0ABV2ADU2_9GAMM</name>
<dbReference type="Proteomes" id="UP001465331">
    <property type="component" value="Unassembled WGS sequence"/>
</dbReference>
<evidence type="ECO:0000256" key="1">
    <source>
        <dbReference type="SAM" id="SignalP"/>
    </source>
</evidence>
<feature type="chain" id="PRO_5045453761" evidence="1">
    <location>
        <begin position="29"/>
        <end position="564"/>
    </location>
</feature>
<dbReference type="EMBL" id="JBEPIJ010000037">
    <property type="protein sequence ID" value="MES0875423.1"/>
    <property type="molecule type" value="Genomic_DNA"/>
</dbReference>
<feature type="signal peptide" evidence="1">
    <location>
        <begin position="1"/>
        <end position="28"/>
    </location>
</feature>
<comment type="caution">
    <text evidence="2">The sequence shown here is derived from an EMBL/GenBank/DDBJ whole genome shotgun (WGS) entry which is preliminary data.</text>
</comment>
<keyword evidence="1" id="KW-0732">Signal</keyword>
<organism evidence="2 3">
    <name type="scientific">Sinimarinibacterium thermocellulolyticum</name>
    <dbReference type="NCBI Taxonomy" id="3170016"/>
    <lineage>
        <taxon>Bacteria</taxon>
        <taxon>Pseudomonadati</taxon>
        <taxon>Pseudomonadota</taxon>
        <taxon>Gammaproteobacteria</taxon>
        <taxon>Nevskiales</taxon>
        <taxon>Nevskiaceae</taxon>
        <taxon>Sinimarinibacterium</taxon>
    </lineage>
</organism>
<proteinExistence type="predicted"/>
<accession>A0ABV2ADU2</accession>
<sequence>MSRTLSKLRLIGASAALAAGFAMQPVAAQTVSDTGKGSAVVVPYYTVKGGWETLINVTNTTGNSLAVKVRLHDHRNSRDVLDFNLALSPYDVWTATIRQDANGRAFLRTTDRSCTSPLSVATDGLAANEIAYSTVGSVTFRDHDGTANSIERLQEGYITLLVMGEDERPVSGPGVSETGSSGVAGATRGTTAYYAKHVNGVPRDCARVDADFQRQAGIPVFTANDAVNGVTIPGENGSGNPLARAGWTFTAPTGGIAAGQPNPFGYGPVVTPDPLKVNVSLINSARGLGAGVESLHIAGYAVGVNNVTAQQFPYFLEPTLASGDGLWTTTNLATLEAGIAATSVANEWTENRSEPGVRADAEWVVTFPTKRYHVDEDSRNIQAACSQYRHATSGGGVASGGGGPAYAGFAPIAATPSVPTQLAAGFTCPLAPFTERFQAGNNGVSNIELTYTFYDREEREAVQAPDTTVPSPFPPGIVEPDNLSFEANVVKIGPNARTRTSVLGTANALGLPTNDLPGAETGWLRIDFADGAAYPTAGFILKVRDFGDPTINFAQATEHAYTRP</sequence>
<evidence type="ECO:0000313" key="3">
    <source>
        <dbReference type="Proteomes" id="UP001465331"/>
    </source>
</evidence>
<dbReference type="RefSeq" id="WP_352891016.1">
    <property type="nucleotide sequence ID" value="NZ_JBEPIJ010000037.1"/>
</dbReference>
<keyword evidence="3" id="KW-1185">Reference proteome</keyword>
<evidence type="ECO:0000313" key="2">
    <source>
        <dbReference type="EMBL" id="MES0875423.1"/>
    </source>
</evidence>